<evidence type="ECO:0000256" key="1">
    <source>
        <dbReference type="ARBA" id="ARBA00006484"/>
    </source>
</evidence>
<dbReference type="PRINTS" id="PR00081">
    <property type="entry name" value="GDHRDH"/>
</dbReference>
<name>A0ABU7RUG2_9ACTN</name>
<accession>A0ABU7RUG2</accession>
<dbReference type="RefSeq" id="WP_331215283.1">
    <property type="nucleotide sequence ID" value="NZ_JAZGQK010000013.1"/>
</dbReference>
<dbReference type="EC" id="1.-.-.-" evidence="3"/>
<keyword evidence="2 3" id="KW-0560">Oxidoreductase</keyword>
<evidence type="ECO:0000313" key="4">
    <source>
        <dbReference type="Proteomes" id="UP001332243"/>
    </source>
</evidence>
<evidence type="ECO:0000256" key="2">
    <source>
        <dbReference type="ARBA" id="ARBA00023002"/>
    </source>
</evidence>
<dbReference type="PROSITE" id="PS00061">
    <property type="entry name" value="ADH_SHORT"/>
    <property type="match status" value="1"/>
</dbReference>
<gene>
    <name evidence="3" type="ORF">V1633_16830</name>
</gene>
<dbReference type="PRINTS" id="PR00080">
    <property type="entry name" value="SDRFAMILY"/>
</dbReference>
<reference evidence="3 4" key="1">
    <citation type="submission" date="2024-01" db="EMBL/GenBank/DDBJ databases">
        <title>Genome insights into Plantactinospora sonchi sp. nov.</title>
        <authorList>
            <person name="Wang L."/>
        </authorList>
    </citation>
    <scope>NUCLEOTIDE SEQUENCE [LARGE SCALE GENOMIC DNA]</scope>
    <source>
        <strain evidence="3 4">NEAU-QY2</strain>
    </source>
</reference>
<dbReference type="Gene3D" id="3.40.50.720">
    <property type="entry name" value="NAD(P)-binding Rossmann-like Domain"/>
    <property type="match status" value="1"/>
</dbReference>
<dbReference type="InterPro" id="IPR036291">
    <property type="entry name" value="NAD(P)-bd_dom_sf"/>
</dbReference>
<dbReference type="CDD" id="cd05233">
    <property type="entry name" value="SDR_c"/>
    <property type="match status" value="1"/>
</dbReference>
<proteinExistence type="inferred from homology"/>
<dbReference type="InterPro" id="IPR002347">
    <property type="entry name" value="SDR_fam"/>
</dbReference>
<comment type="caution">
    <text evidence="3">The sequence shown here is derived from an EMBL/GenBank/DDBJ whole genome shotgun (WGS) entry which is preliminary data.</text>
</comment>
<sequence>MNTSVSAGSVALVTGATSGIGRAVAVSLARRGAHVIVGGRDAARGEAVLTAVRSAGGTADLLLGDLADAGSAPAMARRATELGGGRIDILVNNAAVYPAHGRTPDGTHEDFAHCYAVNVEAPFLLVAELCPAMAARGRGAVVNVLSMAGRFGMPGFALYGSSKAALLLLTKAWAAEFGPSGVRVNAVSAGPTRTEGTQPFGTGLDRLAAAAPAGRAAAPEEIAAAITYLAGDDASFVQGAILDVDGGRNAT</sequence>
<dbReference type="InterPro" id="IPR020904">
    <property type="entry name" value="Sc_DH/Rdtase_CS"/>
</dbReference>
<dbReference type="SUPFAM" id="SSF51735">
    <property type="entry name" value="NAD(P)-binding Rossmann-fold domains"/>
    <property type="match status" value="1"/>
</dbReference>
<comment type="similarity">
    <text evidence="1">Belongs to the short-chain dehydrogenases/reductases (SDR) family.</text>
</comment>
<dbReference type="GO" id="GO:0016491">
    <property type="term" value="F:oxidoreductase activity"/>
    <property type="evidence" value="ECO:0007669"/>
    <property type="project" value="UniProtKB-KW"/>
</dbReference>
<dbReference type="Proteomes" id="UP001332243">
    <property type="component" value="Unassembled WGS sequence"/>
</dbReference>
<keyword evidence="4" id="KW-1185">Reference proteome</keyword>
<evidence type="ECO:0000313" key="3">
    <source>
        <dbReference type="EMBL" id="MEE6260157.1"/>
    </source>
</evidence>
<dbReference type="PANTHER" id="PTHR43639">
    <property type="entry name" value="OXIDOREDUCTASE, SHORT-CHAIN DEHYDROGENASE/REDUCTASE FAMILY (AFU_ORTHOLOGUE AFUA_5G02870)"/>
    <property type="match status" value="1"/>
</dbReference>
<dbReference type="EMBL" id="JAZGQK010000013">
    <property type="protein sequence ID" value="MEE6260157.1"/>
    <property type="molecule type" value="Genomic_DNA"/>
</dbReference>
<protein>
    <submittedName>
        <fullName evidence="3">SDR family oxidoreductase</fullName>
        <ecNumber evidence="3">1.-.-.-</ecNumber>
    </submittedName>
</protein>
<organism evidence="3 4">
    <name type="scientific">Plantactinospora sonchi</name>
    <dbReference type="NCBI Taxonomy" id="1544735"/>
    <lineage>
        <taxon>Bacteria</taxon>
        <taxon>Bacillati</taxon>
        <taxon>Actinomycetota</taxon>
        <taxon>Actinomycetes</taxon>
        <taxon>Micromonosporales</taxon>
        <taxon>Micromonosporaceae</taxon>
        <taxon>Plantactinospora</taxon>
    </lineage>
</organism>
<dbReference type="Pfam" id="PF13561">
    <property type="entry name" value="adh_short_C2"/>
    <property type="match status" value="1"/>
</dbReference>
<dbReference type="PANTHER" id="PTHR43639:SF1">
    <property type="entry name" value="SHORT-CHAIN DEHYDROGENASE_REDUCTASE FAMILY PROTEIN"/>
    <property type="match status" value="1"/>
</dbReference>